<evidence type="ECO:0000259" key="1">
    <source>
        <dbReference type="Pfam" id="PF12728"/>
    </source>
</evidence>
<feature type="domain" description="Helix-turn-helix" evidence="1">
    <location>
        <begin position="6"/>
        <end position="55"/>
    </location>
</feature>
<evidence type="ECO:0000313" key="2">
    <source>
        <dbReference type="EMBL" id="SVA33312.1"/>
    </source>
</evidence>
<organism evidence="2">
    <name type="scientific">marine metagenome</name>
    <dbReference type="NCBI Taxonomy" id="408172"/>
    <lineage>
        <taxon>unclassified sequences</taxon>
        <taxon>metagenomes</taxon>
        <taxon>ecological metagenomes</taxon>
    </lineage>
</organism>
<proteinExistence type="predicted"/>
<gene>
    <name evidence="2" type="ORF">METZ01_LOCUS86166</name>
</gene>
<dbReference type="InterPro" id="IPR010093">
    <property type="entry name" value="SinI_DNA-bd"/>
</dbReference>
<dbReference type="Gene3D" id="1.10.238.160">
    <property type="match status" value="1"/>
</dbReference>
<accession>A0A381UYW1</accession>
<name>A0A381UYW1_9ZZZZ</name>
<feature type="non-terminal residue" evidence="2">
    <location>
        <position position="1"/>
    </location>
</feature>
<sequence>VASNDLMTTKELAEYLQLDRMTIYKLLKAGDIPANRVGHQWRFFRSDIDEWIRSKKVDPATIQI</sequence>
<dbReference type="GO" id="GO:0003677">
    <property type="term" value="F:DNA binding"/>
    <property type="evidence" value="ECO:0007669"/>
    <property type="project" value="InterPro"/>
</dbReference>
<dbReference type="Pfam" id="PF12728">
    <property type="entry name" value="HTH_17"/>
    <property type="match status" value="1"/>
</dbReference>
<protein>
    <recommendedName>
        <fullName evidence="1">Helix-turn-helix domain-containing protein</fullName>
    </recommendedName>
</protein>
<dbReference type="InterPro" id="IPR009061">
    <property type="entry name" value="DNA-bd_dom_put_sf"/>
</dbReference>
<dbReference type="SUPFAM" id="SSF46955">
    <property type="entry name" value="Putative DNA-binding domain"/>
    <property type="match status" value="1"/>
</dbReference>
<reference evidence="2" key="1">
    <citation type="submission" date="2018-05" db="EMBL/GenBank/DDBJ databases">
        <authorList>
            <person name="Lanie J.A."/>
            <person name="Ng W.-L."/>
            <person name="Kazmierczak K.M."/>
            <person name="Andrzejewski T.M."/>
            <person name="Davidsen T.M."/>
            <person name="Wayne K.J."/>
            <person name="Tettelin H."/>
            <person name="Glass J.I."/>
            <person name="Rusch D."/>
            <person name="Podicherti R."/>
            <person name="Tsui H.-C.T."/>
            <person name="Winkler M.E."/>
        </authorList>
    </citation>
    <scope>NUCLEOTIDE SEQUENCE</scope>
</reference>
<dbReference type="EMBL" id="UINC01007437">
    <property type="protein sequence ID" value="SVA33312.1"/>
    <property type="molecule type" value="Genomic_DNA"/>
</dbReference>
<dbReference type="AlphaFoldDB" id="A0A381UYW1"/>
<dbReference type="InterPro" id="IPR041657">
    <property type="entry name" value="HTH_17"/>
</dbReference>
<dbReference type="NCBIfam" id="TIGR01764">
    <property type="entry name" value="excise"/>
    <property type="match status" value="1"/>
</dbReference>